<dbReference type="RefSeq" id="WP_189210568.1">
    <property type="nucleotide sequence ID" value="NZ_BMRB01000002.1"/>
</dbReference>
<evidence type="ECO:0000313" key="2">
    <source>
        <dbReference type="Proteomes" id="UP000660680"/>
    </source>
</evidence>
<name>A0A918GCR0_9PSEU</name>
<reference evidence="1" key="1">
    <citation type="journal article" date="2014" name="Int. J. Syst. Evol. Microbiol.">
        <title>Complete genome sequence of Corynebacterium casei LMG S-19264T (=DSM 44701T), isolated from a smear-ripened cheese.</title>
        <authorList>
            <consortium name="US DOE Joint Genome Institute (JGI-PGF)"/>
            <person name="Walter F."/>
            <person name="Albersmeier A."/>
            <person name="Kalinowski J."/>
            <person name="Ruckert C."/>
        </authorList>
    </citation>
    <scope>NUCLEOTIDE SEQUENCE</scope>
    <source>
        <strain evidence="1">JCM 3276</strain>
    </source>
</reference>
<gene>
    <name evidence="1" type="ORF">GCM10010171_24860</name>
</gene>
<dbReference type="Proteomes" id="UP000660680">
    <property type="component" value="Unassembled WGS sequence"/>
</dbReference>
<keyword evidence="2" id="KW-1185">Reference proteome</keyword>
<evidence type="ECO:0000313" key="1">
    <source>
        <dbReference type="EMBL" id="GGS30356.1"/>
    </source>
</evidence>
<dbReference type="Pfam" id="PF02575">
    <property type="entry name" value="YbaB_DNA_bd"/>
    <property type="match status" value="1"/>
</dbReference>
<dbReference type="InterPro" id="IPR004401">
    <property type="entry name" value="YbaB/EbfC"/>
</dbReference>
<evidence type="ECO:0008006" key="3">
    <source>
        <dbReference type="Google" id="ProtNLM"/>
    </source>
</evidence>
<dbReference type="InterPro" id="IPR036894">
    <property type="entry name" value="YbaB-like_sf"/>
</dbReference>
<accession>A0A918GCR0</accession>
<organism evidence="1 2">
    <name type="scientific">Actinokineospora fastidiosa</name>
    <dbReference type="NCBI Taxonomy" id="1816"/>
    <lineage>
        <taxon>Bacteria</taxon>
        <taxon>Bacillati</taxon>
        <taxon>Actinomycetota</taxon>
        <taxon>Actinomycetes</taxon>
        <taxon>Pseudonocardiales</taxon>
        <taxon>Pseudonocardiaceae</taxon>
        <taxon>Actinokineospora</taxon>
    </lineage>
</organism>
<dbReference type="AlphaFoldDB" id="A0A918GCR0"/>
<sequence length="131" mass="13793">MFTPLHNDMAAALAELRAQQAKIADALGRVGEVTASAATEDRMVTATVDGRGRLTEIALAGRRWRDLAPGELAARVVDVVTRAQDKAAEAAASAVAGLMPEGIDLDRLRDVGPELSTMVAEAVDEAGRWGR</sequence>
<dbReference type="GO" id="GO:0003677">
    <property type="term" value="F:DNA binding"/>
    <property type="evidence" value="ECO:0007669"/>
    <property type="project" value="InterPro"/>
</dbReference>
<protein>
    <recommendedName>
        <fullName evidence="3">YbaB/EbfC DNA-binding family protein</fullName>
    </recommendedName>
</protein>
<dbReference type="Gene3D" id="3.30.1310.10">
    <property type="entry name" value="Nucleoid-associated protein YbaB-like domain"/>
    <property type="match status" value="1"/>
</dbReference>
<dbReference type="EMBL" id="BMRB01000002">
    <property type="protein sequence ID" value="GGS30356.1"/>
    <property type="molecule type" value="Genomic_DNA"/>
</dbReference>
<comment type="caution">
    <text evidence="1">The sequence shown here is derived from an EMBL/GenBank/DDBJ whole genome shotgun (WGS) entry which is preliminary data.</text>
</comment>
<reference evidence="1" key="2">
    <citation type="submission" date="2020-09" db="EMBL/GenBank/DDBJ databases">
        <authorList>
            <person name="Sun Q."/>
            <person name="Ohkuma M."/>
        </authorList>
    </citation>
    <scope>NUCLEOTIDE SEQUENCE</scope>
    <source>
        <strain evidence="1">JCM 3276</strain>
    </source>
</reference>
<proteinExistence type="predicted"/>